<comment type="subcellular location">
    <subcellularLocation>
        <location evidence="1">Membrane</location>
        <topology evidence="1">Multi-pass membrane protein</topology>
    </subcellularLocation>
</comment>
<sequence>MGLWSSRRLFFATLTSASVAASSGLAFGYSSAAAFQIFLNVTWSSVFASCLNVGGLVGSLSSGYFLSKFGRRWTLIAGCLPGIIGWIWLRMSSNGVYERYSPTVLFICGRVMTGVSAGMTIPASASYLAEIAPPDWYNVFGTLTQLGIVCGIALAYLLGALLPWENVALIDSILMVVLLLCVLVLPESPKWLAKAGHLQQANAAQIWLHNSKIHIGPQNILLNIGGITCVVIFLFGFSVGWGPLPILLTMDLFPTATRGFAVGFVVAVNWVVSLIVTAMFEPLVVHMGSAVVFWMFALFCAFAFAFTRRYVPEVLPAEIH</sequence>
<dbReference type="PROSITE" id="PS51318">
    <property type="entry name" value="TAT"/>
    <property type="match status" value="1"/>
</dbReference>
<dbReference type="Pfam" id="PF00083">
    <property type="entry name" value="Sugar_tr"/>
    <property type="match status" value="2"/>
</dbReference>
<feature type="transmembrane region" description="Helical" evidence="5">
    <location>
        <begin position="136"/>
        <end position="161"/>
    </location>
</feature>
<dbReference type="EMBL" id="JXXN02003002">
    <property type="protein sequence ID" value="THD22096.1"/>
    <property type="molecule type" value="Genomic_DNA"/>
</dbReference>
<dbReference type="Proteomes" id="UP000230066">
    <property type="component" value="Unassembled WGS sequence"/>
</dbReference>
<dbReference type="InterPro" id="IPR006311">
    <property type="entry name" value="TAT_signal"/>
</dbReference>
<keyword evidence="2 5" id="KW-0812">Transmembrane</keyword>
<dbReference type="PANTHER" id="PTHR48021:SF1">
    <property type="entry name" value="GH07001P-RELATED"/>
    <property type="match status" value="1"/>
</dbReference>
<name>A0A4E0R5V1_FASHE</name>
<dbReference type="InterPro" id="IPR036259">
    <property type="entry name" value="MFS_trans_sf"/>
</dbReference>
<dbReference type="GO" id="GO:0016020">
    <property type="term" value="C:membrane"/>
    <property type="evidence" value="ECO:0007669"/>
    <property type="project" value="UniProtKB-SubCell"/>
</dbReference>
<comment type="caution">
    <text evidence="7">The sequence shown here is derived from an EMBL/GenBank/DDBJ whole genome shotgun (WGS) entry which is preliminary data.</text>
</comment>
<dbReference type="InterPro" id="IPR020846">
    <property type="entry name" value="MFS_dom"/>
</dbReference>
<dbReference type="PROSITE" id="PS50850">
    <property type="entry name" value="MFS"/>
    <property type="match status" value="1"/>
</dbReference>
<organism evidence="7 8">
    <name type="scientific">Fasciola hepatica</name>
    <name type="common">Liver fluke</name>
    <dbReference type="NCBI Taxonomy" id="6192"/>
    <lineage>
        <taxon>Eukaryota</taxon>
        <taxon>Metazoa</taxon>
        <taxon>Spiralia</taxon>
        <taxon>Lophotrochozoa</taxon>
        <taxon>Platyhelminthes</taxon>
        <taxon>Trematoda</taxon>
        <taxon>Digenea</taxon>
        <taxon>Plagiorchiida</taxon>
        <taxon>Echinostomata</taxon>
        <taxon>Echinostomatoidea</taxon>
        <taxon>Fasciolidae</taxon>
        <taxon>Fasciola</taxon>
    </lineage>
</organism>
<dbReference type="PANTHER" id="PTHR48021">
    <property type="match status" value="1"/>
</dbReference>
<protein>
    <submittedName>
        <fullName evidence="7">Glucose transporter</fullName>
    </submittedName>
</protein>
<feature type="transmembrane region" description="Helical" evidence="5">
    <location>
        <begin position="287"/>
        <end position="306"/>
    </location>
</feature>
<dbReference type="Gene3D" id="1.20.1250.20">
    <property type="entry name" value="MFS general substrate transporter like domains"/>
    <property type="match status" value="2"/>
</dbReference>
<proteinExistence type="predicted"/>
<evidence type="ECO:0000313" key="7">
    <source>
        <dbReference type="EMBL" id="THD22096.1"/>
    </source>
</evidence>
<evidence type="ECO:0000313" key="8">
    <source>
        <dbReference type="Proteomes" id="UP000230066"/>
    </source>
</evidence>
<dbReference type="InterPro" id="IPR050549">
    <property type="entry name" value="MFS_Trehalose_Transporter"/>
</dbReference>
<keyword evidence="7" id="KW-0762">Sugar transport</keyword>
<keyword evidence="3 5" id="KW-1133">Transmembrane helix</keyword>
<dbReference type="SUPFAM" id="SSF103473">
    <property type="entry name" value="MFS general substrate transporter"/>
    <property type="match status" value="1"/>
</dbReference>
<evidence type="ECO:0000256" key="3">
    <source>
        <dbReference type="ARBA" id="ARBA00022989"/>
    </source>
</evidence>
<reference evidence="7" key="1">
    <citation type="submission" date="2019-03" db="EMBL/GenBank/DDBJ databases">
        <title>Improved annotation for the trematode Fasciola hepatica.</title>
        <authorList>
            <person name="Choi Y.-J."/>
            <person name="Martin J."/>
            <person name="Mitreva M."/>
        </authorList>
    </citation>
    <scope>NUCLEOTIDE SEQUENCE [LARGE SCALE GENOMIC DNA]</scope>
</reference>
<accession>A0A4E0R5V1</accession>
<evidence type="ECO:0000256" key="4">
    <source>
        <dbReference type="ARBA" id="ARBA00023136"/>
    </source>
</evidence>
<feature type="domain" description="Major facilitator superfamily (MFS) profile" evidence="6">
    <location>
        <begin position="1"/>
        <end position="320"/>
    </location>
</feature>
<keyword evidence="7" id="KW-0813">Transport</keyword>
<feature type="transmembrane region" description="Helical" evidence="5">
    <location>
        <begin position="167"/>
        <end position="185"/>
    </location>
</feature>
<evidence type="ECO:0000256" key="1">
    <source>
        <dbReference type="ARBA" id="ARBA00004141"/>
    </source>
</evidence>
<evidence type="ECO:0000259" key="6">
    <source>
        <dbReference type="PROSITE" id="PS50850"/>
    </source>
</evidence>
<feature type="transmembrane region" description="Helical" evidence="5">
    <location>
        <begin position="260"/>
        <end position="280"/>
    </location>
</feature>
<feature type="transmembrane region" description="Helical" evidence="5">
    <location>
        <begin position="103"/>
        <end position="129"/>
    </location>
</feature>
<keyword evidence="4 5" id="KW-0472">Membrane</keyword>
<dbReference type="GO" id="GO:0022857">
    <property type="term" value="F:transmembrane transporter activity"/>
    <property type="evidence" value="ECO:0007669"/>
    <property type="project" value="InterPro"/>
</dbReference>
<dbReference type="InterPro" id="IPR005828">
    <property type="entry name" value="MFS_sugar_transport-like"/>
</dbReference>
<dbReference type="AlphaFoldDB" id="A0A4E0R5V1"/>
<feature type="transmembrane region" description="Helical" evidence="5">
    <location>
        <begin position="73"/>
        <end position="91"/>
    </location>
</feature>
<gene>
    <name evidence="7" type="ORF">D915_007095</name>
</gene>
<feature type="transmembrane region" description="Helical" evidence="5">
    <location>
        <begin position="42"/>
        <end position="66"/>
    </location>
</feature>
<evidence type="ECO:0000256" key="2">
    <source>
        <dbReference type="ARBA" id="ARBA00022692"/>
    </source>
</evidence>
<keyword evidence="8" id="KW-1185">Reference proteome</keyword>
<feature type="transmembrane region" description="Helical" evidence="5">
    <location>
        <begin position="220"/>
        <end position="240"/>
    </location>
</feature>
<evidence type="ECO:0000256" key="5">
    <source>
        <dbReference type="SAM" id="Phobius"/>
    </source>
</evidence>